<dbReference type="CDD" id="cd04729">
    <property type="entry name" value="NanE"/>
    <property type="match status" value="1"/>
</dbReference>
<dbReference type="InterPro" id="IPR011060">
    <property type="entry name" value="RibuloseP-bd_barrel"/>
</dbReference>
<dbReference type="SUPFAM" id="SSF51366">
    <property type="entry name" value="Ribulose-phoshate binding barrel"/>
    <property type="match status" value="1"/>
</dbReference>
<dbReference type="GO" id="GO:0005829">
    <property type="term" value="C:cytosol"/>
    <property type="evidence" value="ECO:0007669"/>
    <property type="project" value="TreeGrafter"/>
</dbReference>
<comment type="similarity">
    <text evidence="6">Belongs to the NanE family.</text>
</comment>
<dbReference type="Pfam" id="PF04131">
    <property type="entry name" value="NanE"/>
    <property type="match status" value="1"/>
</dbReference>
<sequence>MLNDIIEKLKRNLIVSCQAEGDSPFNSPEGVTMFAKAAIMGGAAGIRSEGIAKTEMIIGQTNVPVIGLVKSKFEDGSVRITGTFKDVEDLISISTHIIAIDGTFRKRENLSGPDFIKAVKSKFNCLIMADIAKLDEAIACEDAGADLISTTLNGYTPETVSDKIKEPNYDLVNQLVKRIKLPVIAEGRINTPNAAKKMIELGAYAVVVGTAITRPHIITSWYVEAIKKF</sequence>
<dbReference type="InterPro" id="IPR013785">
    <property type="entry name" value="Aldolase_TIM"/>
</dbReference>
<evidence type="ECO:0000256" key="5">
    <source>
        <dbReference type="ARBA" id="ARBA00023277"/>
    </source>
</evidence>
<protein>
    <recommendedName>
        <fullName evidence="6">Putative N-acetylmannosamine-6-phosphate 2-epimerase</fullName>
        <ecNumber evidence="6">5.1.3.9</ecNumber>
    </recommendedName>
    <alternativeName>
        <fullName evidence="6">ManNAc-6-P epimerase</fullName>
    </alternativeName>
</protein>
<dbReference type="GO" id="GO:0019262">
    <property type="term" value="P:N-acetylneuraminate catabolic process"/>
    <property type="evidence" value="ECO:0007669"/>
    <property type="project" value="UniProtKB-UniRule"/>
</dbReference>
<proteinExistence type="inferred from homology"/>
<dbReference type="HAMAP" id="MF_01235">
    <property type="entry name" value="ManNAc6P_epimer"/>
    <property type="match status" value="1"/>
</dbReference>
<keyword evidence="5 6" id="KW-0119">Carbohydrate metabolism</keyword>
<dbReference type="NCBIfam" id="NF002231">
    <property type="entry name" value="PRK01130.1"/>
    <property type="match status" value="1"/>
</dbReference>
<comment type="pathway">
    <text evidence="3 6">Amino-sugar metabolism; N-acetylneuraminate degradation; D-fructose 6-phosphate from N-acetylneuraminate: step 3/5.</text>
</comment>
<evidence type="ECO:0000256" key="1">
    <source>
        <dbReference type="ARBA" id="ARBA00000056"/>
    </source>
</evidence>
<accession>A0A832CUZ4</accession>
<keyword evidence="4 6" id="KW-0413">Isomerase</keyword>
<evidence type="ECO:0000313" key="7">
    <source>
        <dbReference type="EMBL" id="HGT46621.1"/>
    </source>
</evidence>
<dbReference type="PANTHER" id="PTHR36204:SF1">
    <property type="entry name" value="N-ACETYLMANNOSAMINE-6-PHOSPHATE 2-EPIMERASE-RELATED"/>
    <property type="match status" value="1"/>
</dbReference>
<dbReference type="EC" id="5.1.3.9" evidence="6"/>
<comment type="catalytic activity">
    <reaction evidence="1 6">
        <text>an N-acyl-D-glucosamine 6-phosphate = an N-acyl-D-mannosamine 6-phosphate</text>
        <dbReference type="Rhea" id="RHEA:23932"/>
        <dbReference type="ChEBI" id="CHEBI:57599"/>
        <dbReference type="ChEBI" id="CHEBI:57666"/>
        <dbReference type="EC" id="5.1.3.9"/>
    </reaction>
</comment>
<gene>
    <name evidence="6" type="primary">nanE</name>
    <name evidence="7" type="ORF">ENS56_01130</name>
</gene>
<evidence type="ECO:0000256" key="4">
    <source>
        <dbReference type="ARBA" id="ARBA00023235"/>
    </source>
</evidence>
<dbReference type="PANTHER" id="PTHR36204">
    <property type="entry name" value="N-ACETYLMANNOSAMINE-6-PHOSPHATE 2-EPIMERASE-RELATED"/>
    <property type="match status" value="1"/>
</dbReference>
<comment type="caution">
    <text evidence="7">The sequence shown here is derived from an EMBL/GenBank/DDBJ whole genome shotgun (WGS) entry which is preliminary data.</text>
</comment>
<dbReference type="UniPathway" id="UPA00629">
    <property type="reaction ID" value="UER00682"/>
</dbReference>
<dbReference type="GO" id="GO:0006053">
    <property type="term" value="P:N-acetylmannosamine catabolic process"/>
    <property type="evidence" value="ECO:0007669"/>
    <property type="project" value="TreeGrafter"/>
</dbReference>
<organism evidence="7">
    <name type="scientific">Ignavibacterium album</name>
    <dbReference type="NCBI Taxonomy" id="591197"/>
    <lineage>
        <taxon>Bacteria</taxon>
        <taxon>Pseudomonadati</taxon>
        <taxon>Ignavibacteriota</taxon>
        <taxon>Ignavibacteria</taxon>
        <taxon>Ignavibacteriales</taxon>
        <taxon>Ignavibacteriaceae</taxon>
        <taxon>Ignavibacterium</taxon>
    </lineage>
</organism>
<dbReference type="Gene3D" id="3.20.20.70">
    <property type="entry name" value="Aldolase class I"/>
    <property type="match status" value="1"/>
</dbReference>
<evidence type="ECO:0000256" key="3">
    <source>
        <dbReference type="ARBA" id="ARBA00005081"/>
    </source>
</evidence>
<evidence type="ECO:0000256" key="6">
    <source>
        <dbReference type="HAMAP-Rule" id="MF_01235"/>
    </source>
</evidence>
<comment type="function">
    <text evidence="2 6">Converts N-acetylmannosamine-6-phosphate (ManNAc-6-P) to N-acetylglucosamine-6-phosphate (GlcNAc-6-P).</text>
</comment>
<dbReference type="EMBL" id="DSVI01000004">
    <property type="protein sequence ID" value="HGT46621.1"/>
    <property type="molecule type" value="Genomic_DNA"/>
</dbReference>
<name>A0A832CUZ4_9BACT</name>
<evidence type="ECO:0000256" key="2">
    <source>
        <dbReference type="ARBA" id="ARBA00002147"/>
    </source>
</evidence>
<dbReference type="GO" id="GO:0005975">
    <property type="term" value="P:carbohydrate metabolic process"/>
    <property type="evidence" value="ECO:0007669"/>
    <property type="project" value="UniProtKB-UniRule"/>
</dbReference>
<dbReference type="AlphaFoldDB" id="A0A832CUZ4"/>
<dbReference type="InterPro" id="IPR007260">
    <property type="entry name" value="NanE"/>
</dbReference>
<reference evidence="7" key="1">
    <citation type="journal article" date="2020" name="mSystems">
        <title>Genome- and Community-Level Interaction Insights into Carbon Utilization and Element Cycling Functions of Hydrothermarchaeota in Hydrothermal Sediment.</title>
        <authorList>
            <person name="Zhou Z."/>
            <person name="Liu Y."/>
            <person name="Xu W."/>
            <person name="Pan J."/>
            <person name="Luo Z.H."/>
            <person name="Li M."/>
        </authorList>
    </citation>
    <scope>NUCLEOTIDE SEQUENCE [LARGE SCALE GENOMIC DNA]</scope>
    <source>
        <strain evidence="7">SpSt-500</strain>
    </source>
</reference>
<dbReference type="GO" id="GO:0047465">
    <property type="term" value="F:N-acylglucosamine-6-phosphate 2-epimerase activity"/>
    <property type="evidence" value="ECO:0007669"/>
    <property type="project" value="UniProtKB-EC"/>
</dbReference>